<evidence type="ECO:0000256" key="4">
    <source>
        <dbReference type="ARBA" id="ARBA00022496"/>
    </source>
</evidence>
<keyword evidence="8" id="KW-0406">Ion transport</keyword>
<evidence type="ECO:0000256" key="2">
    <source>
        <dbReference type="ARBA" id="ARBA00022448"/>
    </source>
</evidence>
<evidence type="ECO:0000313" key="18">
    <source>
        <dbReference type="Proteomes" id="UP000076077"/>
    </source>
</evidence>
<dbReference type="GO" id="GO:0015344">
    <property type="term" value="F:siderophore uptake transmembrane transporter activity"/>
    <property type="evidence" value="ECO:0007669"/>
    <property type="project" value="TreeGrafter"/>
</dbReference>
<evidence type="ECO:0000256" key="8">
    <source>
        <dbReference type="ARBA" id="ARBA00023065"/>
    </source>
</evidence>
<keyword evidence="3" id="KW-1134">Transmembrane beta strand</keyword>
<evidence type="ECO:0000256" key="1">
    <source>
        <dbReference type="ARBA" id="ARBA00004571"/>
    </source>
</evidence>
<keyword evidence="6 13" id="KW-0732">Signal</keyword>
<dbReference type="EMBL" id="JAPHQB010000015">
    <property type="protein sequence ID" value="MCX2802186.1"/>
    <property type="molecule type" value="Genomic_DNA"/>
</dbReference>
<reference evidence="18" key="1">
    <citation type="submission" date="2016-03" db="EMBL/GenBank/DDBJ databases">
        <authorList>
            <person name="Lee Y.-S."/>
            <person name="Choi Y.-L."/>
        </authorList>
    </citation>
    <scope>NUCLEOTIDE SEQUENCE [LARGE SCALE GENOMIC DNA]</scope>
    <source>
        <strain evidence="18">DAU221</strain>
    </source>
</reference>
<evidence type="ECO:0000313" key="17">
    <source>
        <dbReference type="EMBL" id="MCX2802186.1"/>
    </source>
</evidence>
<comment type="similarity">
    <text evidence="12">Belongs to the TonB-dependent receptor family.</text>
</comment>
<dbReference type="STRING" id="252514.A3224_09035"/>
<dbReference type="EMBL" id="CP014864">
    <property type="protein sequence ID" value="AMX02706.1"/>
    <property type="molecule type" value="Genomic_DNA"/>
</dbReference>
<evidence type="ECO:0000313" key="16">
    <source>
        <dbReference type="EMBL" id="AMX02706.1"/>
    </source>
</evidence>
<accession>A0A143HMI4</accession>
<keyword evidence="7" id="KW-0408">Iron</keyword>
<keyword evidence="11" id="KW-0998">Cell outer membrane</keyword>
<keyword evidence="10 12" id="KW-0472">Membrane</keyword>
<name>A0A143HMI4_MICTH</name>
<dbReference type="GO" id="GO:0009279">
    <property type="term" value="C:cell outer membrane"/>
    <property type="evidence" value="ECO:0007669"/>
    <property type="project" value="UniProtKB-SubCell"/>
</dbReference>
<dbReference type="GeneID" id="76608192"/>
<evidence type="ECO:0000256" key="13">
    <source>
        <dbReference type="SAM" id="SignalP"/>
    </source>
</evidence>
<dbReference type="KEGG" id="mthd:A3224_09035"/>
<evidence type="ECO:0000259" key="14">
    <source>
        <dbReference type="Pfam" id="PF00593"/>
    </source>
</evidence>
<keyword evidence="16" id="KW-0675">Receptor</keyword>
<reference evidence="17" key="3">
    <citation type="submission" date="2022-11" db="EMBL/GenBank/DDBJ databases">
        <title>Chitin-degrading and fungicidal potential of chitinolytic bacterial strains from marine environment of the Pacific Ocean regions.</title>
        <authorList>
            <person name="Pentekhina I."/>
            <person name="Nedashkovskaya O."/>
            <person name="Seitkalieva A."/>
            <person name="Podvolotskaya A."/>
            <person name="Tekutyeva L."/>
            <person name="Balabanova L."/>
        </authorList>
    </citation>
    <scope>NUCLEOTIDE SEQUENCE</scope>
    <source>
        <strain evidence="17">KMM 6838</strain>
    </source>
</reference>
<sequence length="765" mass="82414">MNKNPLAQAVSLAVISLGFSGGLVAQQLSQEPTSDTMVIEEVVTTGTPGGASIRKLDASFSITTLNDDEIAKVSPTSTADLMKSIPGLWVESSGGVSGANIDVRGFPGGSDAPFVTVSLNGLPVYPAPTLSFLENSSLFRIDETIQRVEGLRGGPNPVYSNGQPGLTTNFILKEGTEQTEGRLKYSTSDYDLQRADALLTGKLSDDVYYMIGGYVSSSPGVRDADFSAEEGHQLTVHLTAELDNGKAGFYLRDTDDHGTWYLPGASTLPADYTQVGPSNRRVLVPVSQADGNGGSSTAWQSFDMGEGRGWDGSIGGAYLELDLGDGWTLNERFSLTSGNADTLGFVPDGSPVRLDSLTDLNGDAITSATTVSGATVSGDTLVQQFGAWVVRKDIEAVTNDLSIAKQWDTFKITAGYYTSSWEVNEWWSIGNQKYYVLGHDGEQIASVGGVGEIACNAAGVATCGWSYDVDASGDARENALYLAGEFYLGDFTFDLGVRSANRETNYSVDDGALDGVFTTYKADEDGTAYTAAVDWAFADNMGSFFRINSGFKFADFDNYREFGDSFRAGSDLVIDVDQAELGYKLQDDNYSLFATLFYNETQGMPDCVVGSDVCTRLETEATGLELDGKLYWGDFTLGLNATFQDAEITSGEFQGNQVQRQPEHQVRLTQNYDWTLSNGVEVSLYGAVSRVGERYSDSSNLTTLPAYTKVDLGTVFYINDLNVQLAVNNLTDEEGATEGDPRDPLAANVRYILPRNIKLSVAYDF</sequence>
<feature type="chain" id="PRO_5013476337" evidence="13">
    <location>
        <begin position="26"/>
        <end position="765"/>
    </location>
</feature>
<dbReference type="Pfam" id="PF07715">
    <property type="entry name" value="Plug"/>
    <property type="match status" value="1"/>
</dbReference>
<dbReference type="InterPro" id="IPR036942">
    <property type="entry name" value="Beta-barrel_TonB_sf"/>
</dbReference>
<protein>
    <submittedName>
        <fullName evidence="16 17">TonB-dependent receptor</fullName>
    </submittedName>
</protein>
<dbReference type="RefSeq" id="WP_067153588.1">
    <property type="nucleotide sequence ID" value="NZ_CP014864.1"/>
</dbReference>
<proteinExistence type="inferred from homology"/>
<evidence type="ECO:0000256" key="3">
    <source>
        <dbReference type="ARBA" id="ARBA00022452"/>
    </source>
</evidence>
<keyword evidence="2" id="KW-0813">Transport</keyword>
<evidence type="ECO:0000256" key="12">
    <source>
        <dbReference type="RuleBase" id="RU003357"/>
    </source>
</evidence>
<dbReference type="AlphaFoldDB" id="A0A143HMI4"/>
<gene>
    <name evidence="16" type="ORF">A3224_09035</name>
    <name evidence="17" type="ORF">OQJ68_10345</name>
</gene>
<evidence type="ECO:0000259" key="15">
    <source>
        <dbReference type="Pfam" id="PF07715"/>
    </source>
</evidence>
<feature type="domain" description="TonB-dependent receptor-like beta-barrel" evidence="14">
    <location>
        <begin position="269"/>
        <end position="730"/>
    </location>
</feature>
<dbReference type="PANTHER" id="PTHR32552:SF89">
    <property type="entry name" value="CATECHOLATE SIDEROPHORE RECEPTOR FIU"/>
    <property type="match status" value="1"/>
</dbReference>
<dbReference type="Gene3D" id="2.40.170.20">
    <property type="entry name" value="TonB-dependent receptor, beta-barrel domain"/>
    <property type="match status" value="1"/>
</dbReference>
<dbReference type="Pfam" id="PF00593">
    <property type="entry name" value="TonB_dep_Rec_b-barrel"/>
    <property type="match status" value="1"/>
</dbReference>
<dbReference type="SUPFAM" id="SSF56935">
    <property type="entry name" value="Porins"/>
    <property type="match status" value="1"/>
</dbReference>
<evidence type="ECO:0000256" key="6">
    <source>
        <dbReference type="ARBA" id="ARBA00022729"/>
    </source>
</evidence>
<dbReference type="PANTHER" id="PTHR32552">
    <property type="entry name" value="FERRICHROME IRON RECEPTOR-RELATED"/>
    <property type="match status" value="1"/>
</dbReference>
<keyword evidence="9 12" id="KW-0798">TonB box</keyword>
<keyword evidence="5" id="KW-0812">Transmembrane</keyword>
<organism evidence="16 18">
    <name type="scientific">Microbulbifer thermotolerans</name>
    <dbReference type="NCBI Taxonomy" id="252514"/>
    <lineage>
        <taxon>Bacteria</taxon>
        <taxon>Pseudomonadati</taxon>
        <taxon>Pseudomonadota</taxon>
        <taxon>Gammaproteobacteria</taxon>
        <taxon>Cellvibrionales</taxon>
        <taxon>Microbulbiferaceae</taxon>
        <taxon>Microbulbifer</taxon>
    </lineage>
</organism>
<evidence type="ECO:0000256" key="11">
    <source>
        <dbReference type="ARBA" id="ARBA00023237"/>
    </source>
</evidence>
<feature type="domain" description="TonB-dependent receptor plug" evidence="15">
    <location>
        <begin position="55"/>
        <end position="165"/>
    </location>
</feature>
<evidence type="ECO:0000256" key="9">
    <source>
        <dbReference type="ARBA" id="ARBA00023077"/>
    </source>
</evidence>
<dbReference type="InterPro" id="IPR012910">
    <property type="entry name" value="Plug_dom"/>
</dbReference>
<dbReference type="OrthoDB" id="7386960at2"/>
<evidence type="ECO:0000256" key="7">
    <source>
        <dbReference type="ARBA" id="ARBA00023004"/>
    </source>
</evidence>
<dbReference type="Proteomes" id="UP000076077">
    <property type="component" value="Chromosome"/>
</dbReference>
<dbReference type="Gene3D" id="2.170.130.10">
    <property type="entry name" value="TonB-dependent receptor, plug domain"/>
    <property type="match status" value="1"/>
</dbReference>
<reference evidence="16" key="2">
    <citation type="submission" date="2016-03" db="EMBL/GenBank/DDBJ databases">
        <authorList>
            <person name="Ploux O."/>
        </authorList>
    </citation>
    <scope>NUCLEOTIDE SEQUENCE [LARGE SCALE GENOMIC DNA]</scope>
    <source>
        <strain evidence="16">DAU221</strain>
    </source>
</reference>
<dbReference type="Proteomes" id="UP001209730">
    <property type="component" value="Unassembled WGS sequence"/>
</dbReference>
<evidence type="ECO:0000256" key="10">
    <source>
        <dbReference type="ARBA" id="ARBA00023136"/>
    </source>
</evidence>
<dbReference type="InterPro" id="IPR000531">
    <property type="entry name" value="Beta-barrel_TonB"/>
</dbReference>
<evidence type="ECO:0000256" key="5">
    <source>
        <dbReference type="ARBA" id="ARBA00022692"/>
    </source>
</evidence>
<keyword evidence="18" id="KW-1185">Reference proteome</keyword>
<feature type="signal peptide" evidence="13">
    <location>
        <begin position="1"/>
        <end position="25"/>
    </location>
</feature>
<dbReference type="InterPro" id="IPR037066">
    <property type="entry name" value="Plug_dom_sf"/>
</dbReference>
<dbReference type="InterPro" id="IPR039426">
    <property type="entry name" value="TonB-dep_rcpt-like"/>
</dbReference>
<comment type="subcellular location">
    <subcellularLocation>
        <location evidence="1">Cell outer membrane</location>
        <topology evidence="1">Multi-pass membrane protein</topology>
    </subcellularLocation>
</comment>
<keyword evidence="4" id="KW-0410">Iron transport</keyword>